<dbReference type="AlphaFoldDB" id="A0A4U5LNN0"/>
<keyword evidence="3" id="KW-1185">Reference proteome</keyword>
<evidence type="ECO:0000256" key="1">
    <source>
        <dbReference type="SAM" id="SignalP"/>
    </source>
</evidence>
<accession>A0A4U5LNN0</accession>
<protein>
    <recommendedName>
        <fullName evidence="4">Secreted protein</fullName>
    </recommendedName>
</protein>
<reference evidence="2 3" key="2">
    <citation type="journal article" date="2019" name="G3 (Bethesda)">
        <title>Hybrid Assembly of the Genome of the Entomopathogenic Nematode Steinernema carpocapsae Identifies the X-Chromosome.</title>
        <authorList>
            <person name="Serra L."/>
            <person name="Macchietto M."/>
            <person name="Macias-Munoz A."/>
            <person name="McGill C.J."/>
            <person name="Rodriguez I.M."/>
            <person name="Rodriguez B."/>
            <person name="Murad R."/>
            <person name="Mortazavi A."/>
        </authorList>
    </citation>
    <scope>NUCLEOTIDE SEQUENCE [LARGE SCALE GENOMIC DNA]</scope>
    <source>
        <strain evidence="2 3">ALL</strain>
    </source>
</reference>
<evidence type="ECO:0008006" key="4">
    <source>
        <dbReference type="Google" id="ProtNLM"/>
    </source>
</evidence>
<feature type="signal peptide" evidence="1">
    <location>
        <begin position="1"/>
        <end position="17"/>
    </location>
</feature>
<organism evidence="2 3">
    <name type="scientific">Steinernema carpocapsae</name>
    <name type="common">Entomopathogenic nematode</name>
    <dbReference type="NCBI Taxonomy" id="34508"/>
    <lineage>
        <taxon>Eukaryota</taxon>
        <taxon>Metazoa</taxon>
        <taxon>Ecdysozoa</taxon>
        <taxon>Nematoda</taxon>
        <taxon>Chromadorea</taxon>
        <taxon>Rhabditida</taxon>
        <taxon>Tylenchina</taxon>
        <taxon>Panagrolaimomorpha</taxon>
        <taxon>Strongyloidoidea</taxon>
        <taxon>Steinernematidae</taxon>
        <taxon>Steinernema</taxon>
    </lineage>
</organism>
<dbReference type="EMBL" id="AZBU02000015">
    <property type="protein sequence ID" value="TKR57496.1"/>
    <property type="molecule type" value="Genomic_DNA"/>
</dbReference>
<name>A0A4U5LNN0_STECR</name>
<dbReference type="Proteomes" id="UP000298663">
    <property type="component" value="Unassembled WGS sequence"/>
</dbReference>
<gene>
    <name evidence="2" type="ORF">L596_030751</name>
</gene>
<sequence>MHSHLTFFAHFLIRLHSPFIEVLNYVIRDSKPHGPRRLCRLALRRAPPESAEGAAHTSLRDDCVVVVVGFAASF</sequence>
<proteinExistence type="predicted"/>
<reference evidence="2 3" key="1">
    <citation type="journal article" date="2015" name="Genome Biol.">
        <title>Comparative genomics of Steinernema reveals deeply conserved gene regulatory networks.</title>
        <authorList>
            <person name="Dillman A.R."/>
            <person name="Macchietto M."/>
            <person name="Porter C.F."/>
            <person name="Rogers A."/>
            <person name="Williams B."/>
            <person name="Antoshechkin I."/>
            <person name="Lee M.M."/>
            <person name="Goodwin Z."/>
            <person name="Lu X."/>
            <person name="Lewis E.E."/>
            <person name="Goodrich-Blair H."/>
            <person name="Stock S.P."/>
            <person name="Adams B.J."/>
            <person name="Sternberg P.W."/>
            <person name="Mortazavi A."/>
        </authorList>
    </citation>
    <scope>NUCLEOTIDE SEQUENCE [LARGE SCALE GENOMIC DNA]</scope>
    <source>
        <strain evidence="2 3">ALL</strain>
    </source>
</reference>
<evidence type="ECO:0000313" key="3">
    <source>
        <dbReference type="Proteomes" id="UP000298663"/>
    </source>
</evidence>
<keyword evidence="1" id="KW-0732">Signal</keyword>
<comment type="caution">
    <text evidence="2">The sequence shown here is derived from an EMBL/GenBank/DDBJ whole genome shotgun (WGS) entry which is preliminary data.</text>
</comment>
<feature type="chain" id="PRO_5020681920" description="Secreted protein" evidence="1">
    <location>
        <begin position="18"/>
        <end position="74"/>
    </location>
</feature>
<evidence type="ECO:0000313" key="2">
    <source>
        <dbReference type="EMBL" id="TKR57496.1"/>
    </source>
</evidence>